<reference evidence="2" key="1">
    <citation type="submission" date="2021-06" db="EMBL/GenBank/DDBJ databases">
        <authorList>
            <person name="Hodson N. C."/>
            <person name="Mongue J. A."/>
            <person name="Jaron S. K."/>
        </authorList>
    </citation>
    <scope>NUCLEOTIDE SEQUENCE</scope>
</reference>
<dbReference type="EMBL" id="CAJVCH010493306">
    <property type="protein sequence ID" value="CAG7820891.1"/>
    <property type="molecule type" value="Genomic_DNA"/>
</dbReference>
<dbReference type="AlphaFoldDB" id="A0A8J2KMY9"/>
<keyword evidence="3" id="KW-1185">Reference proteome</keyword>
<evidence type="ECO:0000313" key="3">
    <source>
        <dbReference type="Proteomes" id="UP000708208"/>
    </source>
</evidence>
<dbReference type="Proteomes" id="UP000708208">
    <property type="component" value="Unassembled WGS sequence"/>
</dbReference>
<name>A0A8J2KMY9_9HEXA</name>
<comment type="caution">
    <text evidence="2">The sequence shown here is derived from an EMBL/GenBank/DDBJ whole genome shotgun (WGS) entry which is preliminary data.</text>
</comment>
<organism evidence="2 3">
    <name type="scientific">Allacma fusca</name>
    <dbReference type="NCBI Taxonomy" id="39272"/>
    <lineage>
        <taxon>Eukaryota</taxon>
        <taxon>Metazoa</taxon>
        <taxon>Ecdysozoa</taxon>
        <taxon>Arthropoda</taxon>
        <taxon>Hexapoda</taxon>
        <taxon>Collembola</taxon>
        <taxon>Symphypleona</taxon>
        <taxon>Sminthuridae</taxon>
        <taxon>Allacma</taxon>
    </lineage>
</organism>
<accession>A0A8J2KMY9</accession>
<evidence type="ECO:0000313" key="2">
    <source>
        <dbReference type="EMBL" id="CAG7820891.1"/>
    </source>
</evidence>
<sequence>RMVVLEGANTSGESDADEVSEEEDGNSCSESFHTIDENCRIEIAARSSLSGLEREADRVSNPVDYISSATVGKVISCDEVNETQEAVTARPKRANLSKRIVYNRNFRKRYKMDLATAIQDSDSAGYDTGEDDDDAYATRRTRLVSSYFTDYVDSNIITDSAGKKRFSAN</sequence>
<proteinExistence type="predicted"/>
<protein>
    <submittedName>
        <fullName evidence="2">Uncharacterized protein</fullName>
    </submittedName>
</protein>
<feature type="compositionally biased region" description="Acidic residues" evidence="1">
    <location>
        <begin position="14"/>
        <end position="25"/>
    </location>
</feature>
<feature type="region of interest" description="Disordered" evidence="1">
    <location>
        <begin position="1"/>
        <end position="30"/>
    </location>
</feature>
<feature type="non-terminal residue" evidence="2">
    <location>
        <position position="169"/>
    </location>
</feature>
<feature type="non-terminal residue" evidence="2">
    <location>
        <position position="1"/>
    </location>
</feature>
<evidence type="ECO:0000256" key="1">
    <source>
        <dbReference type="SAM" id="MobiDB-lite"/>
    </source>
</evidence>
<gene>
    <name evidence="2" type="ORF">AFUS01_LOCUS31262</name>
</gene>